<dbReference type="Gene3D" id="2.30.110.10">
    <property type="entry name" value="Electron Transport, Fmn-binding Protein, Chain A"/>
    <property type="match status" value="1"/>
</dbReference>
<dbReference type="InterPro" id="IPR004378">
    <property type="entry name" value="F420H2_quin_Rdtase"/>
</dbReference>
<dbReference type="RefSeq" id="WP_344997273.1">
    <property type="nucleotide sequence ID" value="NZ_BAABFR010000045.1"/>
</dbReference>
<accession>A0ABP8JTE7</accession>
<comment type="caution">
    <text evidence="1">The sequence shown here is derived from an EMBL/GenBank/DDBJ whole genome shotgun (WGS) entry which is preliminary data.</text>
</comment>
<keyword evidence="2" id="KW-1185">Reference proteome</keyword>
<dbReference type="InterPro" id="IPR012349">
    <property type="entry name" value="Split_barrel_FMN-bd"/>
</dbReference>
<organism evidence="1 2">
    <name type="scientific">Tsukamurella soli</name>
    <dbReference type="NCBI Taxonomy" id="644556"/>
    <lineage>
        <taxon>Bacteria</taxon>
        <taxon>Bacillati</taxon>
        <taxon>Actinomycetota</taxon>
        <taxon>Actinomycetes</taxon>
        <taxon>Mycobacteriales</taxon>
        <taxon>Tsukamurellaceae</taxon>
        <taxon>Tsukamurella</taxon>
    </lineage>
</organism>
<dbReference type="EMBL" id="BAABFR010000045">
    <property type="protein sequence ID" value="GAA4395894.1"/>
    <property type="molecule type" value="Genomic_DNA"/>
</dbReference>
<reference evidence="2" key="1">
    <citation type="journal article" date="2019" name="Int. J. Syst. Evol. Microbiol.">
        <title>The Global Catalogue of Microorganisms (GCM) 10K type strain sequencing project: providing services to taxonomists for standard genome sequencing and annotation.</title>
        <authorList>
            <consortium name="The Broad Institute Genomics Platform"/>
            <consortium name="The Broad Institute Genome Sequencing Center for Infectious Disease"/>
            <person name="Wu L."/>
            <person name="Ma J."/>
        </authorList>
    </citation>
    <scope>NUCLEOTIDE SEQUENCE [LARGE SCALE GENOMIC DNA]</scope>
    <source>
        <strain evidence="2">JCM 17688</strain>
    </source>
</reference>
<name>A0ABP8JTE7_9ACTN</name>
<evidence type="ECO:0000313" key="1">
    <source>
        <dbReference type="EMBL" id="GAA4395894.1"/>
    </source>
</evidence>
<sequence>MAAGIKFKVITAVQRRVNPIMRRAPRQQLIETIGRRSGQPRVTPIGGRRSGAEFWLVSEHGDRSDYVKNILANPRVRVRDRGTWLSGTAHVLRDDDARARLAQLPRANSAAVAAMGTDLLTIRVDLGR</sequence>
<protein>
    <submittedName>
        <fullName evidence="1">Nitroreductase family deazaflavin-dependent oxidoreductase</fullName>
    </submittedName>
</protein>
<proteinExistence type="predicted"/>
<dbReference type="Pfam" id="PF04075">
    <property type="entry name" value="F420H2_quin_red"/>
    <property type="match status" value="1"/>
</dbReference>
<evidence type="ECO:0000313" key="2">
    <source>
        <dbReference type="Proteomes" id="UP001500635"/>
    </source>
</evidence>
<gene>
    <name evidence="1" type="ORF">GCM10023147_29630</name>
</gene>
<dbReference type="NCBIfam" id="TIGR00026">
    <property type="entry name" value="hi_GC_TIGR00026"/>
    <property type="match status" value="1"/>
</dbReference>
<dbReference type="Proteomes" id="UP001500635">
    <property type="component" value="Unassembled WGS sequence"/>
</dbReference>
<dbReference type="SUPFAM" id="SSF50475">
    <property type="entry name" value="FMN-binding split barrel"/>
    <property type="match status" value="1"/>
</dbReference>